<sequence>MGEQLYAQLNRAVIHGQREEIDILLDQGAPVNFSSLYEYRSPLHSAVYLGDPAVVEKLLNKGASVNVQNHYNETTLTLAAKFEKCVLVDLLLSPKDLINFKNPEYLTHLHIACMRNKVDVIKKLIWDRADLNTTFRCKEVVEILLSNGSKYNTVDQSNSTAYDLIAMMVGVCPWGVWRELSIMKTVLTFHSKFNFYPLDDRGYSLLHLLCIDCDTEIETIREFIETNPQDLNKVVNLIGNPYNGYTPLHFAIKYENKNCAMVLIDKYSVSTHSRERC</sequence>
<gene>
    <name evidence="1" type="ORF">QAD02_009698</name>
</gene>
<name>A0ACC2NA42_9HYME</name>
<proteinExistence type="predicted"/>
<reference evidence="1" key="1">
    <citation type="submission" date="2023-04" db="EMBL/GenBank/DDBJ databases">
        <title>A chromosome-level genome assembly of the parasitoid wasp Eretmocerus hayati.</title>
        <authorList>
            <person name="Zhong Y."/>
            <person name="Liu S."/>
            <person name="Liu Y."/>
        </authorList>
    </citation>
    <scope>NUCLEOTIDE SEQUENCE</scope>
    <source>
        <strain evidence="1">ZJU_SS_LIU_2023</strain>
    </source>
</reference>
<accession>A0ACC2NA42</accession>
<dbReference type="EMBL" id="CM056744">
    <property type="protein sequence ID" value="KAJ8668035.1"/>
    <property type="molecule type" value="Genomic_DNA"/>
</dbReference>
<keyword evidence="2" id="KW-1185">Reference proteome</keyword>
<comment type="caution">
    <text evidence="1">The sequence shown here is derived from an EMBL/GenBank/DDBJ whole genome shotgun (WGS) entry which is preliminary data.</text>
</comment>
<evidence type="ECO:0000313" key="2">
    <source>
        <dbReference type="Proteomes" id="UP001239111"/>
    </source>
</evidence>
<evidence type="ECO:0000313" key="1">
    <source>
        <dbReference type="EMBL" id="KAJ8668035.1"/>
    </source>
</evidence>
<dbReference type="Proteomes" id="UP001239111">
    <property type="component" value="Chromosome 4"/>
</dbReference>
<organism evidence="1 2">
    <name type="scientific">Eretmocerus hayati</name>
    <dbReference type="NCBI Taxonomy" id="131215"/>
    <lineage>
        <taxon>Eukaryota</taxon>
        <taxon>Metazoa</taxon>
        <taxon>Ecdysozoa</taxon>
        <taxon>Arthropoda</taxon>
        <taxon>Hexapoda</taxon>
        <taxon>Insecta</taxon>
        <taxon>Pterygota</taxon>
        <taxon>Neoptera</taxon>
        <taxon>Endopterygota</taxon>
        <taxon>Hymenoptera</taxon>
        <taxon>Apocrita</taxon>
        <taxon>Proctotrupomorpha</taxon>
        <taxon>Chalcidoidea</taxon>
        <taxon>Aphelinidae</taxon>
        <taxon>Aphelininae</taxon>
        <taxon>Eretmocerus</taxon>
    </lineage>
</organism>
<protein>
    <submittedName>
        <fullName evidence="1">Uncharacterized protein</fullName>
    </submittedName>
</protein>